<evidence type="ECO:0000313" key="3">
    <source>
        <dbReference type="Proteomes" id="UP001055439"/>
    </source>
</evidence>
<protein>
    <submittedName>
        <fullName evidence="2">Uncharacterized protein</fullName>
    </submittedName>
</protein>
<evidence type="ECO:0000256" key="1">
    <source>
        <dbReference type="SAM" id="MobiDB-lite"/>
    </source>
</evidence>
<evidence type="ECO:0000313" key="2">
    <source>
        <dbReference type="EMBL" id="URD96105.1"/>
    </source>
</evidence>
<dbReference type="Proteomes" id="UP001055439">
    <property type="component" value="Chromosome 4"/>
</dbReference>
<gene>
    <name evidence="2" type="ORF">MUK42_29876</name>
</gene>
<feature type="region of interest" description="Disordered" evidence="1">
    <location>
        <begin position="1"/>
        <end position="21"/>
    </location>
</feature>
<organism evidence="2 3">
    <name type="scientific">Musa troglodytarum</name>
    <name type="common">fe'i banana</name>
    <dbReference type="NCBI Taxonomy" id="320322"/>
    <lineage>
        <taxon>Eukaryota</taxon>
        <taxon>Viridiplantae</taxon>
        <taxon>Streptophyta</taxon>
        <taxon>Embryophyta</taxon>
        <taxon>Tracheophyta</taxon>
        <taxon>Spermatophyta</taxon>
        <taxon>Magnoliopsida</taxon>
        <taxon>Liliopsida</taxon>
        <taxon>Zingiberales</taxon>
        <taxon>Musaceae</taxon>
        <taxon>Musa</taxon>
    </lineage>
</organism>
<reference evidence="2" key="1">
    <citation type="submission" date="2022-05" db="EMBL/GenBank/DDBJ databases">
        <title>The Musa troglodytarum L. genome provides insights into the mechanism of non-climacteric behaviour and enrichment of carotenoids.</title>
        <authorList>
            <person name="Wang J."/>
        </authorList>
    </citation>
    <scope>NUCLEOTIDE SEQUENCE</scope>
    <source>
        <tissue evidence="2">Leaf</tissue>
    </source>
</reference>
<name>A0A9E7JWD0_9LILI</name>
<accession>A0A9E7JWD0</accession>
<dbReference type="AlphaFoldDB" id="A0A9E7JWD0"/>
<proteinExistence type="predicted"/>
<dbReference type="EMBL" id="CP097506">
    <property type="protein sequence ID" value="URD96105.1"/>
    <property type="molecule type" value="Genomic_DNA"/>
</dbReference>
<keyword evidence="3" id="KW-1185">Reference proteome</keyword>
<sequence length="79" mass="8868">METETAHEVKPGQKETRPLNKGKKTDVLIGWSAGHEQLKTLYGGETGFLCADAVQHGLYSLFHLIYSLLILKRKNPNDM</sequence>